<gene>
    <name evidence="4" type="ORF">SAMN04488056_11155</name>
</gene>
<dbReference type="Gene3D" id="3.40.50.11290">
    <property type="match status" value="1"/>
</dbReference>
<dbReference type="EMBL" id="FOVR01000011">
    <property type="protein sequence ID" value="SFO69904.1"/>
    <property type="molecule type" value="Genomic_DNA"/>
</dbReference>
<evidence type="ECO:0000313" key="4">
    <source>
        <dbReference type="EMBL" id="SFO69904.1"/>
    </source>
</evidence>
<dbReference type="InterPro" id="IPR007296">
    <property type="entry name" value="DUF403"/>
</dbReference>
<evidence type="ECO:0000256" key="1">
    <source>
        <dbReference type="SAM" id="MobiDB-lite"/>
    </source>
</evidence>
<evidence type="ECO:0000259" key="2">
    <source>
        <dbReference type="Pfam" id="PF04168"/>
    </source>
</evidence>
<dbReference type="InterPro" id="IPR051680">
    <property type="entry name" value="ATP-dep_Glu-Cys_Ligase-2"/>
</dbReference>
<evidence type="ECO:0000313" key="5">
    <source>
        <dbReference type="Proteomes" id="UP000199236"/>
    </source>
</evidence>
<organism evidence="4 5">
    <name type="scientific">Cohaesibacter marisflavi</name>
    <dbReference type="NCBI Taxonomy" id="655353"/>
    <lineage>
        <taxon>Bacteria</taxon>
        <taxon>Pseudomonadati</taxon>
        <taxon>Pseudomonadota</taxon>
        <taxon>Alphaproteobacteria</taxon>
        <taxon>Hyphomicrobiales</taxon>
        <taxon>Cohaesibacteraceae</taxon>
    </lineage>
</organism>
<dbReference type="AlphaFoldDB" id="A0A1I5JAL3"/>
<dbReference type="Proteomes" id="UP000199236">
    <property type="component" value="Unassembled WGS sequence"/>
</dbReference>
<dbReference type="Pfam" id="PF04168">
    <property type="entry name" value="Alpha-E"/>
    <property type="match status" value="1"/>
</dbReference>
<dbReference type="SUPFAM" id="SSF56059">
    <property type="entry name" value="Glutathione synthetase ATP-binding domain-like"/>
    <property type="match status" value="1"/>
</dbReference>
<dbReference type="PANTHER" id="PTHR34595">
    <property type="entry name" value="BLR5612 PROTEIN"/>
    <property type="match status" value="1"/>
</dbReference>
<feature type="region of interest" description="Disordered" evidence="1">
    <location>
        <begin position="395"/>
        <end position="414"/>
    </location>
</feature>
<sequence length="870" mass="98535">MEKTSDPKTRLSGSTAEDGMQPPAGAPVLYQTLPGIHDEMMDADGSIMPHWQQWFGAFSRWSPSDRSTHWEELNEVVRETGIAYDLFADPNDARQPWSIDLAPLIIAPEEWQWLKVALAQRARLFNAMHNDLYGHRRLLHEGYIPAALVMSDPSYLRPMRGNQSAYNGVQFFAADLAKAPDGNWRVLDNHAETPAGLGFALANRIALTHCEGNLFRSSKAVRLASYFQQLQSTLVKRTELEDPYIAILSPGPEHPDYFSHAYLARYLGYLLVEGGDLVYQNNRICLKTLAGLKPIDLIVRSIEGLNADPLELNPNGMDGTTSMVQAIRDKGIIMANQLGSSIVENRALAPYLPEICRFLLGEDLMLREAERWWLGDHTSRSHVLANLDDMLISDAHEGSGRPGEARPATDPVRLSEAERKDLIDKIHLFSNTLVAEKKTGYATTPSWSGETLEPRPFAIRFFGSRREQGYEILPGGLSMSVGEQHAIGLHSPEGLTRDVWVVSDAQPEPFESIWASIARQGSYSRAGRSLQSRIADNLFWLGRNVERIEWQFRLCRQALSRLNEDSGPEEDQRTVVSALNSLILRAPKAQVFDAGFGGMNEIERLVRTVLYGKNRAYGFQESLAHMHRLTGLTRDRMSSDAWRILNEFFTDHRWFKEPGFMHTGHVIDLLDKGLMVLAAFSGMAMENMTRNYGWRFLDIGRRIERAENLSGLLNRLIFAPGMVSDAPRRLMFILEVADSFITYRSRYRITPTLPAVIDLLLLDETNPRSIAFQIAALHEHVNYLPKEPESGLRSEENRLILELLTDIQLSEGHKLAQIPQFEQGKDIEQIISEECRLEQLLNNQISKLPQLTELLTRRYFTHTEEQAQRI</sequence>
<proteinExistence type="predicted"/>
<keyword evidence="5" id="KW-1185">Reference proteome</keyword>
<dbReference type="STRING" id="655353.SAMN04488056_11155"/>
<dbReference type="PANTHER" id="PTHR34595:SF2">
    <property type="entry name" value="BLR2978 PROTEIN"/>
    <property type="match status" value="1"/>
</dbReference>
<protein>
    <submittedName>
        <fullName evidence="4">Uncharacterized conserved protein, circularly permuted ATPgrasp superfamily</fullName>
    </submittedName>
</protein>
<name>A0A1I5JAL3_9HYPH</name>
<dbReference type="RefSeq" id="WP_210186794.1">
    <property type="nucleotide sequence ID" value="NZ_FOVR01000011.1"/>
</dbReference>
<feature type="domain" description="Circularly permuted ATP-grasp type 2" evidence="3">
    <location>
        <begin position="103"/>
        <end position="478"/>
    </location>
</feature>
<reference evidence="4 5" key="1">
    <citation type="submission" date="2016-10" db="EMBL/GenBank/DDBJ databases">
        <authorList>
            <person name="de Groot N.N."/>
        </authorList>
    </citation>
    <scope>NUCLEOTIDE SEQUENCE [LARGE SCALE GENOMIC DNA]</scope>
    <source>
        <strain evidence="4 5">CGMCC 1.9157</strain>
    </source>
</reference>
<evidence type="ECO:0000259" key="3">
    <source>
        <dbReference type="Pfam" id="PF14403"/>
    </source>
</evidence>
<accession>A0A1I5JAL3</accession>
<feature type="region of interest" description="Disordered" evidence="1">
    <location>
        <begin position="1"/>
        <end position="26"/>
    </location>
</feature>
<feature type="domain" description="DUF403" evidence="2">
    <location>
        <begin position="530"/>
        <end position="860"/>
    </location>
</feature>
<dbReference type="InterPro" id="IPR025841">
    <property type="entry name" value="CP_ATPgrasp_2"/>
</dbReference>
<dbReference type="Pfam" id="PF14403">
    <property type="entry name" value="CP_ATPgrasp_2"/>
    <property type="match status" value="1"/>
</dbReference>